<dbReference type="InterPro" id="IPR008971">
    <property type="entry name" value="HSP40/DnaJ_pept-bd"/>
</dbReference>
<dbReference type="GO" id="GO:0042026">
    <property type="term" value="P:protein refolding"/>
    <property type="evidence" value="ECO:0007669"/>
    <property type="project" value="TreeGrafter"/>
</dbReference>
<keyword evidence="9 12" id="KW-0862">Zinc</keyword>
<evidence type="ECO:0000256" key="12">
    <source>
        <dbReference type="PROSITE-ProRule" id="PRU00546"/>
    </source>
</evidence>
<evidence type="ECO:0000256" key="9">
    <source>
        <dbReference type="ARBA" id="ARBA00022833"/>
    </source>
</evidence>
<evidence type="ECO:0000256" key="10">
    <source>
        <dbReference type="ARBA" id="ARBA00023016"/>
    </source>
</evidence>
<keyword evidence="11" id="KW-0143">Chaperone</keyword>
<dbReference type="Pfam" id="PF00226">
    <property type="entry name" value="DnaJ"/>
    <property type="match status" value="1"/>
</dbReference>
<dbReference type="PANTHER" id="PTHR43096:SF52">
    <property type="entry name" value="DNAJ HOMOLOG 1, MITOCHONDRIAL-RELATED"/>
    <property type="match status" value="1"/>
</dbReference>
<dbReference type="InterPro" id="IPR012724">
    <property type="entry name" value="DnaJ"/>
</dbReference>
<dbReference type="PRINTS" id="PR00625">
    <property type="entry name" value="JDOMAIN"/>
</dbReference>
<evidence type="ECO:0000256" key="5">
    <source>
        <dbReference type="ARBA" id="ARBA00022705"/>
    </source>
</evidence>
<dbReference type="InterPro" id="IPR001305">
    <property type="entry name" value="HSP_DnaJ_Cys-rich_dom"/>
</dbReference>
<dbReference type="EMBL" id="NZBD01000004">
    <property type="protein sequence ID" value="MAG17979.1"/>
    <property type="molecule type" value="Genomic_DNA"/>
</dbReference>
<dbReference type="InterPro" id="IPR036869">
    <property type="entry name" value="J_dom_sf"/>
</dbReference>
<comment type="caution">
    <text evidence="15">The sequence shown here is derived from an EMBL/GenBank/DDBJ whole genome shotgun (WGS) entry which is preliminary data.</text>
</comment>
<dbReference type="Gene3D" id="1.10.287.110">
    <property type="entry name" value="DnaJ domain"/>
    <property type="match status" value="1"/>
</dbReference>
<dbReference type="SUPFAM" id="SSF49493">
    <property type="entry name" value="HSP40/DnaJ peptide-binding domain"/>
    <property type="match status" value="2"/>
</dbReference>
<dbReference type="InterPro" id="IPR018253">
    <property type="entry name" value="DnaJ_domain_CS"/>
</dbReference>
<dbReference type="PROSITE" id="PS51188">
    <property type="entry name" value="ZF_CR"/>
    <property type="match status" value="1"/>
</dbReference>
<dbReference type="Proteomes" id="UP000226712">
    <property type="component" value="Unassembled WGS sequence"/>
</dbReference>
<dbReference type="FunFam" id="2.10.230.10:FF:000002">
    <property type="entry name" value="Molecular chaperone DnaJ"/>
    <property type="match status" value="1"/>
</dbReference>
<dbReference type="InterPro" id="IPR001623">
    <property type="entry name" value="DnaJ_domain"/>
</dbReference>
<dbReference type="SUPFAM" id="SSF57938">
    <property type="entry name" value="DnaJ/Hsp40 cysteine-rich domain"/>
    <property type="match status" value="1"/>
</dbReference>
<dbReference type="GO" id="GO:0005524">
    <property type="term" value="F:ATP binding"/>
    <property type="evidence" value="ECO:0007669"/>
    <property type="project" value="InterPro"/>
</dbReference>
<evidence type="ECO:0000259" key="13">
    <source>
        <dbReference type="PROSITE" id="PS50076"/>
    </source>
</evidence>
<keyword evidence="5" id="KW-0235">DNA replication</keyword>
<dbReference type="PROSITE" id="PS50076">
    <property type="entry name" value="DNAJ_2"/>
    <property type="match status" value="1"/>
</dbReference>
<dbReference type="GO" id="GO:0009408">
    <property type="term" value="P:response to heat"/>
    <property type="evidence" value="ECO:0007669"/>
    <property type="project" value="InterPro"/>
</dbReference>
<evidence type="ECO:0000256" key="2">
    <source>
        <dbReference type="ARBA" id="ARBA00004496"/>
    </source>
</evidence>
<dbReference type="AlphaFoldDB" id="A0A2D6LP47"/>
<dbReference type="InterPro" id="IPR002939">
    <property type="entry name" value="DnaJ_C"/>
</dbReference>
<dbReference type="GO" id="GO:0051082">
    <property type="term" value="F:unfolded protein binding"/>
    <property type="evidence" value="ECO:0007669"/>
    <property type="project" value="InterPro"/>
</dbReference>
<evidence type="ECO:0000313" key="15">
    <source>
        <dbReference type="EMBL" id="MAG17979.1"/>
    </source>
</evidence>
<name>A0A2D6LP47_9ARCH</name>
<dbReference type="HAMAP" id="MF_01152">
    <property type="entry name" value="DnaJ"/>
    <property type="match status" value="1"/>
</dbReference>
<protein>
    <submittedName>
        <fullName evidence="15">Molecular chaperone DnaJ</fullName>
    </submittedName>
</protein>
<evidence type="ECO:0000256" key="7">
    <source>
        <dbReference type="ARBA" id="ARBA00022737"/>
    </source>
</evidence>
<dbReference type="FunFam" id="2.60.260.20:FF:000004">
    <property type="entry name" value="Molecular chaperone DnaJ"/>
    <property type="match status" value="1"/>
</dbReference>
<keyword evidence="4" id="KW-0963">Cytoplasm</keyword>
<evidence type="ECO:0000256" key="8">
    <source>
        <dbReference type="ARBA" id="ARBA00022771"/>
    </source>
</evidence>
<proteinExistence type="inferred from homology"/>
<evidence type="ECO:0000256" key="11">
    <source>
        <dbReference type="ARBA" id="ARBA00023186"/>
    </source>
</evidence>
<evidence type="ECO:0000259" key="14">
    <source>
        <dbReference type="PROSITE" id="PS51188"/>
    </source>
</evidence>
<evidence type="ECO:0000256" key="6">
    <source>
        <dbReference type="ARBA" id="ARBA00022723"/>
    </source>
</evidence>
<dbReference type="SUPFAM" id="SSF46565">
    <property type="entry name" value="Chaperone J-domain"/>
    <property type="match status" value="1"/>
</dbReference>
<dbReference type="GO" id="GO:0006260">
    <property type="term" value="P:DNA replication"/>
    <property type="evidence" value="ECO:0007669"/>
    <property type="project" value="UniProtKB-KW"/>
</dbReference>
<keyword evidence="8 12" id="KW-0863">Zinc-finger</keyword>
<dbReference type="Gene3D" id="2.60.260.20">
    <property type="entry name" value="Urease metallochaperone UreE, N-terminal domain"/>
    <property type="match status" value="2"/>
</dbReference>
<dbReference type="GO" id="GO:0005737">
    <property type="term" value="C:cytoplasm"/>
    <property type="evidence" value="ECO:0007669"/>
    <property type="project" value="UniProtKB-SubCell"/>
</dbReference>
<organism evidence="15 16">
    <name type="scientific">Candidatus Iainarchaeum sp</name>
    <dbReference type="NCBI Taxonomy" id="3101447"/>
    <lineage>
        <taxon>Archaea</taxon>
        <taxon>Candidatus Iainarchaeota</taxon>
        <taxon>Candidatus Iainarchaeia</taxon>
        <taxon>Candidatus Iainarchaeales</taxon>
        <taxon>Candidatus Iainarchaeaceae</taxon>
        <taxon>Candidatus Iainarchaeum</taxon>
    </lineage>
</organism>
<dbReference type="GO" id="GO:0031072">
    <property type="term" value="F:heat shock protein binding"/>
    <property type="evidence" value="ECO:0007669"/>
    <property type="project" value="InterPro"/>
</dbReference>
<dbReference type="InterPro" id="IPR036410">
    <property type="entry name" value="HSP_DnaJ_Cys-rich_dom_sf"/>
</dbReference>
<evidence type="ECO:0000256" key="1">
    <source>
        <dbReference type="ARBA" id="ARBA00001947"/>
    </source>
</evidence>
<dbReference type="NCBIfam" id="NF008035">
    <property type="entry name" value="PRK10767.1"/>
    <property type="match status" value="1"/>
</dbReference>
<comment type="subcellular location">
    <subcellularLocation>
        <location evidence="2">Cytoplasm</location>
    </subcellularLocation>
</comment>
<dbReference type="PROSITE" id="PS00636">
    <property type="entry name" value="DNAJ_1"/>
    <property type="match status" value="1"/>
</dbReference>
<dbReference type="CDD" id="cd10719">
    <property type="entry name" value="DnaJ_zf"/>
    <property type="match status" value="1"/>
</dbReference>
<feature type="zinc finger region" description="CR-type" evidence="12">
    <location>
        <begin position="132"/>
        <end position="214"/>
    </location>
</feature>
<dbReference type="Gene3D" id="2.10.230.10">
    <property type="entry name" value="Heat shock protein DnaJ, cysteine-rich domain"/>
    <property type="match status" value="1"/>
</dbReference>
<keyword evidence="10" id="KW-0346">Stress response</keyword>
<dbReference type="GO" id="GO:0008270">
    <property type="term" value="F:zinc ion binding"/>
    <property type="evidence" value="ECO:0007669"/>
    <property type="project" value="UniProtKB-KW"/>
</dbReference>
<dbReference type="CDD" id="cd10747">
    <property type="entry name" value="DnaJ_C"/>
    <property type="match status" value="1"/>
</dbReference>
<sequence length="371" mass="41235">MAKDYYNILGIQRGTSQEEIKKAYKKLAKKYHPDISKETDAEQKFKDVQHAYSVLGDEQKRRNYDQFGEQSERFGQGGFQGFGGEGFDFSDIFEQFGGGGFGDIFGQGRRGPRRGEDIIVKLSLSFEEAAFGIKKEIEVDRIEECDNCKGSGAKPGTKIVTCSTCNGSGMEKQIRRTFLGTIATQTTCRKCKGQGESVDDPCPVCSGSGREHKKKKISITIPAGIDSGNHLRLRDQGNEGEKGAVKGDLITVIFVEPHEVFKRDGFDIFMELPVSFSEAALGNEIAVPTLKGKAKLKVPSGTQSGTLFKMKEKGIQKLQRKDFGDQYVRVIVKTPEKMSKKMKKTLEELQAEEKIQSERKGFFGKLKGIFD</sequence>
<feature type="domain" description="J" evidence="13">
    <location>
        <begin position="4"/>
        <end position="68"/>
    </location>
</feature>
<dbReference type="SMART" id="SM00271">
    <property type="entry name" value="DnaJ"/>
    <property type="match status" value="1"/>
</dbReference>
<comment type="cofactor">
    <cofactor evidence="1">
        <name>Zn(2+)</name>
        <dbReference type="ChEBI" id="CHEBI:29105"/>
    </cofactor>
</comment>
<accession>A0A2D6LP47</accession>
<gene>
    <name evidence="15" type="primary">dnaJ</name>
    <name evidence="15" type="ORF">CL944_00725</name>
</gene>
<comment type="subunit">
    <text evidence="3">Homodimer.</text>
</comment>
<dbReference type="Pfam" id="PF01556">
    <property type="entry name" value="DnaJ_C"/>
    <property type="match status" value="1"/>
</dbReference>
<reference evidence="16" key="1">
    <citation type="submission" date="2017-09" db="EMBL/GenBank/DDBJ databases">
        <title>The Reconstruction of 2,631 Draft Metagenome-Assembled Genomes from the Global Oceans.</title>
        <authorList>
            <person name="Tully B.J."/>
            <person name="Graham E.D."/>
            <person name="Heidelberg J.F."/>
        </authorList>
    </citation>
    <scope>NUCLEOTIDE SEQUENCE [LARGE SCALE GENOMIC DNA]</scope>
</reference>
<dbReference type="NCBIfam" id="TIGR02349">
    <property type="entry name" value="DnaJ_bact"/>
    <property type="match status" value="1"/>
</dbReference>
<evidence type="ECO:0000256" key="3">
    <source>
        <dbReference type="ARBA" id="ARBA00011738"/>
    </source>
</evidence>
<keyword evidence="7" id="KW-0677">Repeat</keyword>
<feature type="domain" description="CR-type" evidence="14">
    <location>
        <begin position="132"/>
        <end position="214"/>
    </location>
</feature>
<dbReference type="CDD" id="cd06257">
    <property type="entry name" value="DnaJ"/>
    <property type="match status" value="1"/>
</dbReference>
<evidence type="ECO:0000313" key="16">
    <source>
        <dbReference type="Proteomes" id="UP000226712"/>
    </source>
</evidence>
<evidence type="ECO:0000256" key="4">
    <source>
        <dbReference type="ARBA" id="ARBA00022490"/>
    </source>
</evidence>
<dbReference type="Pfam" id="PF00684">
    <property type="entry name" value="DnaJ_CXXCXGXG"/>
    <property type="match status" value="1"/>
</dbReference>
<keyword evidence="6 12" id="KW-0479">Metal-binding</keyword>
<dbReference type="PANTHER" id="PTHR43096">
    <property type="entry name" value="DNAJ HOMOLOG 1, MITOCHONDRIAL-RELATED"/>
    <property type="match status" value="1"/>
</dbReference>